<keyword evidence="2" id="KW-1185">Reference proteome</keyword>
<name>A0A6N8E875_9GAMM</name>
<dbReference type="RefSeq" id="WP_155448124.1">
    <property type="nucleotide sequence ID" value="NZ_WNKT01000001.1"/>
</dbReference>
<organism evidence="1 2">
    <name type="scientific">Allochromatium palmeri</name>
    <dbReference type="NCBI Taxonomy" id="231048"/>
    <lineage>
        <taxon>Bacteria</taxon>
        <taxon>Pseudomonadati</taxon>
        <taxon>Pseudomonadota</taxon>
        <taxon>Gammaproteobacteria</taxon>
        <taxon>Chromatiales</taxon>
        <taxon>Chromatiaceae</taxon>
        <taxon>Allochromatium</taxon>
    </lineage>
</organism>
<evidence type="ECO:0000313" key="1">
    <source>
        <dbReference type="EMBL" id="MTW19538.1"/>
    </source>
</evidence>
<dbReference type="EMBL" id="WNKT01000001">
    <property type="protein sequence ID" value="MTW19538.1"/>
    <property type="molecule type" value="Genomic_DNA"/>
</dbReference>
<proteinExistence type="predicted"/>
<gene>
    <name evidence="1" type="ORF">GJ668_00345</name>
</gene>
<dbReference type="Proteomes" id="UP000434044">
    <property type="component" value="Unassembled WGS sequence"/>
</dbReference>
<sequence length="72" mass="8042">MRLTPYEYVGIAHNFGPDFLVRLNLAAFDLTLLLEVKSYEDDKTQAKHGAAKLGRSRQQLGQVWALGLPCVP</sequence>
<accession>A0A6N8E875</accession>
<dbReference type="AlphaFoldDB" id="A0A6N8E875"/>
<protein>
    <submittedName>
        <fullName evidence="1">Uncharacterized protein</fullName>
    </submittedName>
</protein>
<reference evidence="1 2" key="1">
    <citation type="submission" date="2019-11" db="EMBL/GenBank/DDBJ databases">
        <title>Whole-genome sequence of the anaerobic purple sulfur bacterium Allochromatium palmeri DSM 15591.</title>
        <authorList>
            <person name="Kyndt J.A."/>
            <person name="Meyer T.E."/>
        </authorList>
    </citation>
    <scope>NUCLEOTIDE SEQUENCE [LARGE SCALE GENOMIC DNA]</scope>
    <source>
        <strain evidence="1 2">DSM 15591</strain>
    </source>
</reference>
<comment type="caution">
    <text evidence="1">The sequence shown here is derived from an EMBL/GenBank/DDBJ whole genome shotgun (WGS) entry which is preliminary data.</text>
</comment>
<evidence type="ECO:0000313" key="2">
    <source>
        <dbReference type="Proteomes" id="UP000434044"/>
    </source>
</evidence>